<keyword evidence="13" id="KW-1185">Reference proteome</keyword>
<dbReference type="InterPro" id="IPR036881">
    <property type="entry name" value="Glyco_hydro_3_C_sf"/>
</dbReference>
<dbReference type="Pfam" id="PF00933">
    <property type="entry name" value="Glyco_hydro_3"/>
    <property type="match status" value="1"/>
</dbReference>
<dbReference type="OrthoDB" id="2123594at2759"/>
<dbReference type="AlphaFoldDB" id="A0A9N9VKK1"/>
<keyword evidence="5" id="KW-0378">Hydrolase</keyword>
<evidence type="ECO:0000256" key="3">
    <source>
        <dbReference type="ARBA" id="ARBA00005336"/>
    </source>
</evidence>
<keyword evidence="6" id="KW-0325">Glycoprotein</keyword>
<dbReference type="EMBL" id="CABFNQ020000711">
    <property type="protein sequence ID" value="CAH0025580.1"/>
    <property type="molecule type" value="Genomic_DNA"/>
</dbReference>
<evidence type="ECO:0000256" key="7">
    <source>
        <dbReference type="ARBA" id="ARBA00023277"/>
    </source>
</evidence>
<reference evidence="12" key="1">
    <citation type="submission" date="2021-10" db="EMBL/GenBank/DDBJ databases">
        <authorList>
            <person name="Piombo E."/>
        </authorList>
    </citation>
    <scope>NUCLEOTIDE SEQUENCE</scope>
</reference>
<dbReference type="InterPro" id="IPR013783">
    <property type="entry name" value="Ig-like_fold"/>
</dbReference>
<feature type="region of interest" description="Disordered" evidence="10">
    <location>
        <begin position="454"/>
        <end position="507"/>
    </location>
</feature>
<comment type="caution">
    <text evidence="12">The sequence shown here is derived from an EMBL/GenBank/DDBJ whole genome shotgun (WGS) entry which is preliminary data.</text>
</comment>
<dbReference type="InterPro" id="IPR017853">
    <property type="entry name" value="GH"/>
</dbReference>
<dbReference type="InterPro" id="IPR026891">
    <property type="entry name" value="Fn3-like"/>
</dbReference>
<accession>A0A9N9VKK1</accession>
<evidence type="ECO:0000313" key="12">
    <source>
        <dbReference type="EMBL" id="CAH0025580.1"/>
    </source>
</evidence>
<evidence type="ECO:0000256" key="10">
    <source>
        <dbReference type="SAM" id="MobiDB-lite"/>
    </source>
</evidence>
<comment type="similarity">
    <text evidence="3">Belongs to the glycosyl hydrolase 3 family.</text>
</comment>
<dbReference type="EC" id="3.2.1.21" evidence="4"/>
<dbReference type="Gene3D" id="3.20.20.300">
    <property type="entry name" value="Glycoside hydrolase, family 3, N-terminal domain"/>
    <property type="match status" value="1"/>
</dbReference>
<evidence type="ECO:0000256" key="9">
    <source>
        <dbReference type="ARBA" id="ARBA00023326"/>
    </source>
</evidence>
<evidence type="ECO:0000256" key="8">
    <source>
        <dbReference type="ARBA" id="ARBA00023295"/>
    </source>
</evidence>
<evidence type="ECO:0000256" key="2">
    <source>
        <dbReference type="ARBA" id="ARBA00004987"/>
    </source>
</evidence>
<dbReference type="PRINTS" id="PR00133">
    <property type="entry name" value="GLHYDRLASE3"/>
</dbReference>
<dbReference type="InterPro" id="IPR001764">
    <property type="entry name" value="Glyco_hydro_3_N"/>
</dbReference>
<keyword evidence="7" id="KW-0119">Carbohydrate metabolism</keyword>
<dbReference type="PANTHER" id="PTHR42715">
    <property type="entry name" value="BETA-GLUCOSIDASE"/>
    <property type="match status" value="1"/>
</dbReference>
<dbReference type="Pfam" id="PF01915">
    <property type="entry name" value="Glyco_hydro_3_C"/>
    <property type="match status" value="1"/>
</dbReference>
<dbReference type="Proteomes" id="UP000696573">
    <property type="component" value="Unassembled WGS sequence"/>
</dbReference>
<dbReference type="SUPFAM" id="SSF52279">
    <property type="entry name" value="Beta-D-glucan exohydrolase, C-terminal domain"/>
    <property type="match status" value="2"/>
</dbReference>
<dbReference type="SUPFAM" id="SSF51445">
    <property type="entry name" value="(Trans)glycosidases"/>
    <property type="match status" value="1"/>
</dbReference>
<organism evidence="12 13">
    <name type="scientific">Clonostachys rhizophaga</name>
    <dbReference type="NCBI Taxonomy" id="160324"/>
    <lineage>
        <taxon>Eukaryota</taxon>
        <taxon>Fungi</taxon>
        <taxon>Dikarya</taxon>
        <taxon>Ascomycota</taxon>
        <taxon>Pezizomycotina</taxon>
        <taxon>Sordariomycetes</taxon>
        <taxon>Hypocreomycetidae</taxon>
        <taxon>Hypocreales</taxon>
        <taxon>Bionectriaceae</taxon>
        <taxon>Clonostachys</taxon>
    </lineage>
</organism>
<dbReference type="GO" id="GO:0008422">
    <property type="term" value="F:beta-glucosidase activity"/>
    <property type="evidence" value="ECO:0007669"/>
    <property type="project" value="UniProtKB-EC"/>
</dbReference>
<dbReference type="Gene3D" id="2.60.40.10">
    <property type="entry name" value="Immunoglobulins"/>
    <property type="match status" value="1"/>
</dbReference>
<dbReference type="InterPro" id="IPR002772">
    <property type="entry name" value="Glyco_hydro_3_C"/>
</dbReference>
<comment type="pathway">
    <text evidence="2">Glycan metabolism; cellulose degradation.</text>
</comment>
<name>A0A9N9VKK1_9HYPO</name>
<dbReference type="InterPro" id="IPR036962">
    <property type="entry name" value="Glyco_hydro_3_N_sf"/>
</dbReference>
<gene>
    <name evidence="12" type="ORF">CRHIZ90672A_00018006</name>
</gene>
<evidence type="ECO:0000256" key="6">
    <source>
        <dbReference type="ARBA" id="ARBA00023180"/>
    </source>
</evidence>
<evidence type="ECO:0000256" key="1">
    <source>
        <dbReference type="ARBA" id="ARBA00000448"/>
    </source>
</evidence>
<evidence type="ECO:0000259" key="11">
    <source>
        <dbReference type="SMART" id="SM01217"/>
    </source>
</evidence>
<dbReference type="PANTHER" id="PTHR42715:SF3">
    <property type="entry name" value="BETA-GLUCOSIDASE B-RELATED"/>
    <property type="match status" value="1"/>
</dbReference>
<dbReference type="Gene3D" id="3.40.50.1700">
    <property type="entry name" value="Glycoside hydrolase family 3 C-terminal domain"/>
    <property type="match status" value="1"/>
</dbReference>
<protein>
    <recommendedName>
        <fullName evidence="4">beta-glucosidase</fullName>
        <ecNumber evidence="4">3.2.1.21</ecNumber>
    </recommendedName>
</protein>
<keyword evidence="9" id="KW-0624">Polysaccharide degradation</keyword>
<dbReference type="InterPro" id="IPR050288">
    <property type="entry name" value="Cellulose_deg_GH3"/>
</dbReference>
<sequence>MTQPFGFQQAVSRVQAGESVNDVALGLLDQLARKEKLALLQGDLPFWEGFAGLFGGVFTKKPYGHGEIKRLGLPGIQYCDGPRGVNINKATVFPCSMARGATWEPRLEERIALAIGREARAYGANCVGSACINLPRHPAWGRIQETYSEDPLLLGEFGVAHVHGLQENVMACVKHYALNSMETSRFRVNVTIDDDALHEVFLPHFKRCVDAGALSIMTAYNAVNGEWSGESEVLIRDILRRKWKFDGVTITDWLFGLRDGVKSVKADLDIEAPFQNRRQASLQLALDSGEIKWSDIDRIAARIIRTQLRFFASRQTPEPTQDIIFCKEHRDLARYVASRAIVLLKNDKRQEKPLLPLDPNTKSCSVIGRHANSALTGDRASSWVDCPEVTSPYQGIKEQLPNTIVHLSASDDEEEAVRVAKKSKVAIIIVGYDGNDEGEFLKPSHEHDADALALLPKPDNSPEARAVQQGRKKAADAANRPDPGDGSRPADDLASRPTGGDRRSVRLRPQDVRLIRSVVAANPNTVVSIITAGAVITEEWRQLVPSILISWYNGCENGRALADVLTGKSNPSGRLPWAMPRSEAHLPSFEASTNEATYDKWFGQRMLDKMGVRAAYPLGYGLSYTEFKIEKAELCRSWPDVDLNIKIKVMMRNTGSRSGWCVVQVYGRPDLGPGPHDFPHFLLAGFKAEELEAGQSKWVQIKVSLAPFRRWINGHFVMDAKSIMFEVGQHARDPQGLLCKYEDLKSCL</sequence>
<feature type="compositionally biased region" description="Basic and acidic residues" evidence="10">
    <location>
        <begin position="482"/>
        <end position="507"/>
    </location>
</feature>
<dbReference type="SMART" id="SM01217">
    <property type="entry name" value="Fn3_like"/>
    <property type="match status" value="1"/>
</dbReference>
<keyword evidence="8" id="KW-0326">Glycosidase</keyword>
<evidence type="ECO:0000256" key="5">
    <source>
        <dbReference type="ARBA" id="ARBA00022801"/>
    </source>
</evidence>
<evidence type="ECO:0000313" key="13">
    <source>
        <dbReference type="Proteomes" id="UP000696573"/>
    </source>
</evidence>
<dbReference type="GO" id="GO:0009251">
    <property type="term" value="P:glucan catabolic process"/>
    <property type="evidence" value="ECO:0007669"/>
    <property type="project" value="TreeGrafter"/>
</dbReference>
<evidence type="ECO:0000256" key="4">
    <source>
        <dbReference type="ARBA" id="ARBA00012744"/>
    </source>
</evidence>
<comment type="catalytic activity">
    <reaction evidence="1">
        <text>Hydrolysis of terminal, non-reducing beta-D-glucosyl residues with release of beta-D-glucose.</text>
        <dbReference type="EC" id="3.2.1.21"/>
    </reaction>
</comment>
<proteinExistence type="inferred from homology"/>
<feature type="domain" description="Fibronectin type III-like" evidence="11">
    <location>
        <begin position="661"/>
        <end position="731"/>
    </location>
</feature>